<dbReference type="PANTHER" id="PTHR34203">
    <property type="entry name" value="METHYLTRANSFERASE, FKBM FAMILY PROTEIN"/>
    <property type="match status" value="1"/>
</dbReference>
<dbReference type="NCBIfam" id="TIGR01444">
    <property type="entry name" value="fkbM_fam"/>
    <property type="match status" value="1"/>
</dbReference>
<sequence length="291" mass="31801">MTTYDATVDDLPGWPAACGCHNASRRHGPLNSTTHLRTTRDVERLRSAAMSSAAARVIDRLAPRLGTAIRARRLTEVRNVVNFMPRGDMTAVDAGANVGLYSYWMAKRASVVHAFEPQPSVFDRLRAGSGPKVRTYNNALSDVAGTATLQVPTQSHGMASLRQIDDMPTTQIDVPLVVLDDLGLDGVGFVKIDVEGHEEQLLRGAAKTLRAGLPVIYIEVEERHNPGGLDRITQFLGDLGYDQHFWDQTGDLRPMDTWDPARYQDPASLESGDPYACNFLFQSSAGPRAGV</sequence>
<proteinExistence type="predicted"/>
<organism evidence="2 3">
    <name type="scientific">Nocardioides plantarum</name>
    <dbReference type="NCBI Taxonomy" id="29299"/>
    <lineage>
        <taxon>Bacteria</taxon>
        <taxon>Bacillati</taxon>
        <taxon>Actinomycetota</taxon>
        <taxon>Actinomycetes</taxon>
        <taxon>Propionibacteriales</taxon>
        <taxon>Nocardioidaceae</taxon>
        <taxon>Nocardioides</taxon>
    </lineage>
</organism>
<dbReference type="SUPFAM" id="SSF53335">
    <property type="entry name" value="S-adenosyl-L-methionine-dependent methyltransferases"/>
    <property type="match status" value="1"/>
</dbReference>
<dbReference type="RefSeq" id="WP_140009848.1">
    <property type="nucleotide sequence ID" value="NZ_JBHMDG010000027.1"/>
</dbReference>
<keyword evidence="3" id="KW-1185">Reference proteome</keyword>
<evidence type="ECO:0000313" key="3">
    <source>
        <dbReference type="Proteomes" id="UP001589750"/>
    </source>
</evidence>
<dbReference type="GO" id="GO:0008168">
    <property type="term" value="F:methyltransferase activity"/>
    <property type="evidence" value="ECO:0007669"/>
    <property type="project" value="UniProtKB-KW"/>
</dbReference>
<gene>
    <name evidence="2" type="ORF">ACFFRI_18335</name>
</gene>
<dbReference type="EC" id="2.1.1.-" evidence="2"/>
<keyword evidence="2" id="KW-0489">Methyltransferase</keyword>
<evidence type="ECO:0000259" key="1">
    <source>
        <dbReference type="Pfam" id="PF05050"/>
    </source>
</evidence>
<dbReference type="PANTHER" id="PTHR34203:SF15">
    <property type="entry name" value="SLL1173 PROTEIN"/>
    <property type="match status" value="1"/>
</dbReference>
<dbReference type="Proteomes" id="UP001589750">
    <property type="component" value="Unassembled WGS sequence"/>
</dbReference>
<comment type="caution">
    <text evidence="2">The sequence shown here is derived from an EMBL/GenBank/DDBJ whole genome shotgun (WGS) entry which is preliminary data.</text>
</comment>
<feature type="domain" description="Methyltransferase FkbM" evidence="1">
    <location>
        <begin position="93"/>
        <end position="241"/>
    </location>
</feature>
<dbReference type="InterPro" id="IPR052514">
    <property type="entry name" value="SAM-dependent_MTase"/>
</dbReference>
<reference evidence="2 3" key="1">
    <citation type="submission" date="2024-09" db="EMBL/GenBank/DDBJ databases">
        <authorList>
            <person name="Sun Q."/>
            <person name="Mori K."/>
        </authorList>
    </citation>
    <scope>NUCLEOTIDE SEQUENCE [LARGE SCALE GENOMIC DNA]</scope>
    <source>
        <strain evidence="2 3">JCM 9626</strain>
    </source>
</reference>
<dbReference type="GO" id="GO:0032259">
    <property type="term" value="P:methylation"/>
    <property type="evidence" value="ECO:0007669"/>
    <property type="project" value="UniProtKB-KW"/>
</dbReference>
<dbReference type="EMBL" id="JBHMDG010000027">
    <property type="protein sequence ID" value="MFB9315021.1"/>
    <property type="molecule type" value="Genomic_DNA"/>
</dbReference>
<keyword evidence="2" id="KW-0808">Transferase</keyword>
<protein>
    <submittedName>
        <fullName evidence="2">FkbM family methyltransferase</fullName>
        <ecNumber evidence="2">2.1.1.-</ecNumber>
    </submittedName>
</protein>
<name>A0ABV5KEF0_9ACTN</name>
<evidence type="ECO:0000313" key="2">
    <source>
        <dbReference type="EMBL" id="MFB9315021.1"/>
    </source>
</evidence>
<dbReference type="InterPro" id="IPR006342">
    <property type="entry name" value="FkbM_mtfrase"/>
</dbReference>
<dbReference type="InterPro" id="IPR029063">
    <property type="entry name" value="SAM-dependent_MTases_sf"/>
</dbReference>
<dbReference type="Gene3D" id="3.40.50.150">
    <property type="entry name" value="Vaccinia Virus protein VP39"/>
    <property type="match status" value="1"/>
</dbReference>
<accession>A0ABV5KEF0</accession>
<dbReference type="Pfam" id="PF05050">
    <property type="entry name" value="Methyltransf_21"/>
    <property type="match status" value="1"/>
</dbReference>